<evidence type="ECO:0000256" key="1">
    <source>
        <dbReference type="ARBA" id="ARBA00008045"/>
    </source>
</evidence>
<dbReference type="GO" id="GO:0016272">
    <property type="term" value="C:prefoldin complex"/>
    <property type="evidence" value="ECO:0007669"/>
    <property type="project" value="EnsemblFungi"/>
</dbReference>
<evidence type="ECO:0000256" key="3">
    <source>
        <dbReference type="SAM" id="Coils"/>
    </source>
</evidence>
<dbReference type="STRING" id="669874.A0A1E4TNX4"/>
<evidence type="ECO:0000256" key="2">
    <source>
        <dbReference type="ARBA" id="ARBA00023186"/>
    </source>
</evidence>
<keyword evidence="5" id="KW-1185">Reference proteome</keyword>
<name>A0A1E4TNX4_PACTA</name>
<dbReference type="GO" id="GO:0006457">
    <property type="term" value="P:protein folding"/>
    <property type="evidence" value="ECO:0007669"/>
    <property type="project" value="InterPro"/>
</dbReference>
<dbReference type="SUPFAM" id="SSF46579">
    <property type="entry name" value="Prefoldin"/>
    <property type="match status" value="1"/>
</dbReference>
<feature type="coiled-coil region" evidence="3">
    <location>
        <begin position="9"/>
        <end position="43"/>
    </location>
</feature>
<dbReference type="GO" id="GO:0007021">
    <property type="term" value="P:tubulin complex assembly"/>
    <property type="evidence" value="ECO:0007669"/>
    <property type="project" value="EnsemblFungi"/>
</dbReference>
<dbReference type="EMBL" id="KV454018">
    <property type="protein sequence ID" value="ODV93378.1"/>
    <property type="molecule type" value="Genomic_DNA"/>
</dbReference>
<gene>
    <name evidence="4" type="ORF">PACTADRAFT_51977</name>
</gene>
<dbReference type="InterPro" id="IPR009053">
    <property type="entry name" value="Prefoldin"/>
</dbReference>
<dbReference type="InterPro" id="IPR002777">
    <property type="entry name" value="PFD_beta-like"/>
</dbReference>
<comment type="similarity">
    <text evidence="1">Belongs to the prefoldin subunit beta family.</text>
</comment>
<dbReference type="GO" id="GO:0015631">
    <property type="term" value="F:tubulin binding"/>
    <property type="evidence" value="ECO:0007669"/>
    <property type="project" value="EnsemblFungi"/>
</dbReference>
<evidence type="ECO:0000313" key="5">
    <source>
        <dbReference type="Proteomes" id="UP000094236"/>
    </source>
</evidence>
<dbReference type="Gene3D" id="1.10.287.370">
    <property type="match status" value="1"/>
</dbReference>
<protein>
    <recommendedName>
        <fullName evidence="6">Prefoldin subunit 2</fullName>
    </recommendedName>
</protein>
<dbReference type="OrthoDB" id="29646at2759"/>
<dbReference type="GO" id="GO:0051082">
    <property type="term" value="F:unfolded protein binding"/>
    <property type="evidence" value="ECO:0007669"/>
    <property type="project" value="InterPro"/>
</dbReference>
<accession>A0A1E4TNX4</accession>
<keyword evidence="2" id="KW-0143">Chaperone</keyword>
<sequence length="115" mass="13236">MESKAPHVNQKLQLQFNEFKETLEQLSQKIGQLKTDLDEHDVVLNTLKTVPEDRKCFRMIGGALVEKTAGSVVPVLDSKIISMKEAVVSLEKERQRTLKEFEDWQKKTNVKIVKQ</sequence>
<organism evidence="4 5">
    <name type="scientific">Pachysolen tannophilus NRRL Y-2460</name>
    <dbReference type="NCBI Taxonomy" id="669874"/>
    <lineage>
        <taxon>Eukaryota</taxon>
        <taxon>Fungi</taxon>
        <taxon>Dikarya</taxon>
        <taxon>Ascomycota</taxon>
        <taxon>Saccharomycotina</taxon>
        <taxon>Pichiomycetes</taxon>
        <taxon>Pachysolenaceae</taxon>
        <taxon>Pachysolen</taxon>
    </lineage>
</organism>
<evidence type="ECO:0008006" key="6">
    <source>
        <dbReference type="Google" id="ProtNLM"/>
    </source>
</evidence>
<dbReference type="AlphaFoldDB" id="A0A1E4TNX4"/>
<feature type="coiled-coil region" evidence="3">
    <location>
        <begin position="80"/>
        <end position="107"/>
    </location>
</feature>
<proteinExistence type="inferred from homology"/>
<dbReference type="Pfam" id="PF01920">
    <property type="entry name" value="Prefoldin_2"/>
    <property type="match status" value="1"/>
</dbReference>
<dbReference type="Proteomes" id="UP000094236">
    <property type="component" value="Unassembled WGS sequence"/>
</dbReference>
<keyword evidence="3" id="KW-0175">Coiled coil</keyword>
<dbReference type="PANTHER" id="PTHR13303">
    <property type="entry name" value="PREFOLDIN SUBUNIT 2"/>
    <property type="match status" value="1"/>
</dbReference>
<dbReference type="InterPro" id="IPR027235">
    <property type="entry name" value="PFD2"/>
</dbReference>
<reference evidence="5" key="1">
    <citation type="submission" date="2016-05" db="EMBL/GenBank/DDBJ databases">
        <title>Comparative genomics of biotechnologically important yeasts.</title>
        <authorList>
            <consortium name="DOE Joint Genome Institute"/>
            <person name="Riley R."/>
            <person name="Haridas S."/>
            <person name="Wolfe K.H."/>
            <person name="Lopes M.R."/>
            <person name="Hittinger C.T."/>
            <person name="Goker M."/>
            <person name="Salamov A."/>
            <person name="Wisecaver J."/>
            <person name="Long T.M."/>
            <person name="Aerts A.L."/>
            <person name="Barry K."/>
            <person name="Choi C."/>
            <person name="Clum A."/>
            <person name="Coughlan A.Y."/>
            <person name="Deshpande S."/>
            <person name="Douglass A.P."/>
            <person name="Hanson S.J."/>
            <person name="Klenk H.-P."/>
            <person name="Labutti K."/>
            <person name="Lapidus A."/>
            <person name="Lindquist E."/>
            <person name="Lipzen A."/>
            <person name="Meier-Kolthoff J.P."/>
            <person name="Ohm R.A."/>
            <person name="Otillar R.P."/>
            <person name="Pangilinan J."/>
            <person name="Peng Y."/>
            <person name="Rokas A."/>
            <person name="Rosa C.A."/>
            <person name="Scheuner C."/>
            <person name="Sibirny A.A."/>
            <person name="Slot J.C."/>
            <person name="Stielow J.B."/>
            <person name="Sun H."/>
            <person name="Kurtzman C.P."/>
            <person name="Blackwell M."/>
            <person name="Grigoriev I.V."/>
            <person name="Jeffries T.W."/>
        </authorList>
    </citation>
    <scope>NUCLEOTIDE SEQUENCE [LARGE SCALE GENOMIC DNA]</scope>
    <source>
        <strain evidence="5">NRRL Y-2460</strain>
    </source>
</reference>
<evidence type="ECO:0000313" key="4">
    <source>
        <dbReference type="EMBL" id="ODV93378.1"/>
    </source>
</evidence>
<dbReference type="GO" id="GO:0005737">
    <property type="term" value="C:cytoplasm"/>
    <property type="evidence" value="ECO:0007669"/>
    <property type="project" value="EnsemblFungi"/>
</dbReference>